<keyword evidence="2" id="KW-1185">Reference proteome</keyword>
<dbReference type="EMBL" id="JACOFX010000027">
    <property type="protein sequence ID" value="MBC3911261.1"/>
    <property type="molecule type" value="Genomic_DNA"/>
</dbReference>
<gene>
    <name evidence="1" type="ORF">H8L47_27245</name>
</gene>
<accession>A0ABR6ZI47</accession>
<organism evidence="1 2">
    <name type="scientific">Undibacterium umbellatum</name>
    <dbReference type="NCBI Taxonomy" id="2762300"/>
    <lineage>
        <taxon>Bacteria</taxon>
        <taxon>Pseudomonadati</taxon>
        <taxon>Pseudomonadota</taxon>
        <taxon>Betaproteobacteria</taxon>
        <taxon>Burkholderiales</taxon>
        <taxon>Oxalobacteraceae</taxon>
        <taxon>Undibacterium</taxon>
    </lineage>
</organism>
<evidence type="ECO:0000313" key="2">
    <source>
        <dbReference type="Proteomes" id="UP000646911"/>
    </source>
</evidence>
<comment type="caution">
    <text evidence="1">The sequence shown here is derived from an EMBL/GenBank/DDBJ whole genome shotgun (WGS) entry which is preliminary data.</text>
</comment>
<proteinExistence type="predicted"/>
<reference evidence="1 2" key="1">
    <citation type="submission" date="2020-08" db="EMBL/GenBank/DDBJ databases">
        <title>Novel species isolated from subtropical streams in China.</title>
        <authorList>
            <person name="Lu H."/>
        </authorList>
    </citation>
    <scope>NUCLEOTIDE SEQUENCE [LARGE SCALE GENOMIC DNA]</scope>
    <source>
        <strain evidence="1 2">NL8W</strain>
    </source>
</reference>
<protein>
    <submittedName>
        <fullName evidence="1">YHS domain-containing protein</fullName>
    </submittedName>
</protein>
<dbReference type="Proteomes" id="UP000646911">
    <property type="component" value="Unassembled WGS sequence"/>
</dbReference>
<name>A0ABR6ZI47_9BURK</name>
<dbReference type="NCBIfam" id="NF041384">
    <property type="entry name" value="YHS_seleno_dom"/>
    <property type="match status" value="1"/>
</dbReference>
<evidence type="ECO:0000313" key="1">
    <source>
        <dbReference type="EMBL" id="MBC3911261.1"/>
    </source>
</evidence>
<sequence length="153" mass="16529">MAASMTMIGSLPQIAMAYDENSSSAVNVDAKGVGLKGFDPVAYFTASAPTMGKSSITAAHDGVTYHFASTENRDKFKTDPAKYAPQYGGFCAMGVALEKKLDGDPQAWRVVDGKLYLNVNKDVQKKWLEDVPGNLKKAEMNWGSIKTKTPKSL</sequence>